<dbReference type="GO" id="GO:0005524">
    <property type="term" value="F:ATP binding"/>
    <property type="evidence" value="ECO:0007669"/>
    <property type="project" value="UniProtKB-KW"/>
</dbReference>
<dbReference type="SMART" id="SM00091">
    <property type="entry name" value="PAS"/>
    <property type="match status" value="1"/>
</dbReference>
<sequence length="587" mass="66596">MVKLLDIKDLVQKIAEAISSVLDMDVIISDCEYNKIADTKKHYDLEVTTIKDTYVLGKVIRTGKAVVVEGKEYEEQCIKCEGKDKCNLQAMICIPIQFRKKTLGAIALIAITEETRDDLLKNRKNLIEYMNRMAELIIGKVMEQEASNNLEIVKNQMVHIMNSIDEGIITLDETGEILYVNSVIYNFFSYDEDYFKGKMIREILLEPYIEKLVDENTSFSNIETSIKLGRREFHALLSGKPMKIGGKSSGAILTFRNMSDVYNVVNKVSLNDLSISFDSIIGNSSEVERVKETAKRVANSNSTVLILGESGTGKELFARAIHYNSNRKDNPFITLNCAAIPESLLESELFGYEEGSFTGAVKGGKMGKFQLAQGGTVFLDEIGDMPLHLQTKLLRVLQEKTVEKIGSSKSIPLDVRVIAATNKKLDNMVEDREFRGDLYYRLSVIPINIPPLRNRLGDVKILLDYFLAQYNKRLGKNIKGFERDVEDQLLMYEWPGNVRELENIVEYAVNMEKSKYIKMENIPQRIKKNMNEKEAIIITTIDSLEKKAIYDALRVYGNNYEGKINAAEALGIGTATLYRKMKKYEIK</sequence>
<dbReference type="SMART" id="SM00382">
    <property type="entry name" value="AAA"/>
    <property type="match status" value="1"/>
</dbReference>
<organism evidence="8 9">
    <name type="scientific">Dethiosulfatibacter aminovorans DSM 17477</name>
    <dbReference type="NCBI Taxonomy" id="1121476"/>
    <lineage>
        <taxon>Bacteria</taxon>
        <taxon>Bacillati</taxon>
        <taxon>Bacillota</taxon>
        <taxon>Tissierellia</taxon>
        <taxon>Dethiosulfatibacter</taxon>
    </lineage>
</organism>
<dbReference type="Gene3D" id="1.10.10.60">
    <property type="entry name" value="Homeodomain-like"/>
    <property type="match status" value="1"/>
</dbReference>
<dbReference type="Gene3D" id="1.10.8.60">
    <property type="match status" value="1"/>
</dbReference>
<keyword evidence="3" id="KW-0805">Transcription regulation</keyword>
<dbReference type="OrthoDB" id="5411866at2"/>
<dbReference type="InterPro" id="IPR058031">
    <property type="entry name" value="AAA_lid_NorR"/>
</dbReference>
<dbReference type="InterPro" id="IPR002078">
    <property type="entry name" value="Sigma_54_int"/>
</dbReference>
<dbReference type="SUPFAM" id="SSF55781">
    <property type="entry name" value="GAF domain-like"/>
    <property type="match status" value="1"/>
</dbReference>
<dbReference type="InterPro" id="IPR009057">
    <property type="entry name" value="Homeodomain-like_sf"/>
</dbReference>
<protein>
    <submittedName>
        <fullName evidence="8">PAS domain S-box-containing protein</fullName>
    </submittedName>
</protein>
<evidence type="ECO:0000256" key="1">
    <source>
        <dbReference type="ARBA" id="ARBA00022741"/>
    </source>
</evidence>
<dbReference type="Pfam" id="PF01590">
    <property type="entry name" value="GAF"/>
    <property type="match status" value="1"/>
</dbReference>
<dbReference type="EMBL" id="FQZL01000013">
    <property type="protein sequence ID" value="SHJ20759.1"/>
    <property type="molecule type" value="Genomic_DNA"/>
</dbReference>
<dbReference type="PROSITE" id="PS00675">
    <property type="entry name" value="SIGMA54_INTERACT_1"/>
    <property type="match status" value="1"/>
</dbReference>
<dbReference type="AlphaFoldDB" id="A0A1M6HF76"/>
<dbReference type="Pfam" id="PF25601">
    <property type="entry name" value="AAA_lid_14"/>
    <property type="match status" value="1"/>
</dbReference>
<reference evidence="8 9" key="1">
    <citation type="submission" date="2016-11" db="EMBL/GenBank/DDBJ databases">
        <authorList>
            <person name="Jaros S."/>
            <person name="Januszkiewicz K."/>
            <person name="Wedrychowicz H."/>
        </authorList>
    </citation>
    <scope>NUCLEOTIDE SEQUENCE [LARGE SCALE GENOMIC DNA]</scope>
    <source>
        <strain evidence="8 9">DSM 17477</strain>
    </source>
</reference>
<evidence type="ECO:0000313" key="8">
    <source>
        <dbReference type="EMBL" id="SHJ20759.1"/>
    </source>
</evidence>
<dbReference type="InterPro" id="IPR025943">
    <property type="entry name" value="Sigma_54_int_dom_ATP-bd_2"/>
</dbReference>
<proteinExistence type="predicted"/>
<dbReference type="Pfam" id="PF00158">
    <property type="entry name" value="Sigma54_activat"/>
    <property type="match status" value="1"/>
</dbReference>
<dbReference type="InterPro" id="IPR003593">
    <property type="entry name" value="AAA+_ATPase"/>
</dbReference>
<dbReference type="PROSITE" id="PS50112">
    <property type="entry name" value="PAS"/>
    <property type="match status" value="1"/>
</dbReference>
<dbReference type="InterPro" id="IPR025944">
    <property type="entry name" value="Sigma_54_int_dom_CS"/>
</dbReference>
<dbReference type="Gene3D" id="3.30.450.40">
    <property type="match status" value="1"/>
</dbReference>
<keyword evidence="1" id="KW-0547">Nucleotide-binding</keyword>
<dbReference type="PROSITE" id="PS00688">
    <property type="entry name" value="SIGMA54_INTERACT_3"/>
    <property type="match status" value="1"/>
</dbReference>
<dbReference type="InterPro" id="IPR013767">
    <property type="entry name" value="PAS_fold"/>
</dbReference>
<dbReference type="RefSeq" id="WP_073049442.1">
    <property type="nucleotide sequence ID" value="NZ_FQZL01000013.1"/>
</dbReference>
<dbReference type="GO" id="GO:0043565">
    <property type="term" value="F:sequence-specific DNA binding"/>
    <property type="evidence" value="ECO:0007669"/>
    <property type="project" value="InterPro"/>
</dbReference>
<dbReference type="PROSITE" id="PS00676">
    <property type="entry name" value="SIGMA54_INTERACT_2"/>
    <property type="match status" value="1"/>
</dbReference>
<dbReference type="Gene3D" id="3.40.50.300">
    <property type="entry name" value="P-loop containing nucleotide triphosphate hydrolases"/>
    <property type="match status" value="1"/>
</dbReference>
<dbReference type="InterPro" id="IPR003018">
    <property type="entry name" value="GAF"/>
</dbReference>
<dbReference type="PANTHER" id="PTHR32071:SF57">
    <property type="entry name" value="C4-DICARBOXYLATE TRANSPORT TRANSCRIPTIONAL REGULATORY PROTEIN DCTD"/>
    <property type="match status" value="1"/>
</dbReference>
<dbReference type="STRING" id="1121476.SAMN02745751_01997"/>
<gene>
    <name evidence="8" type="ORF">SAMN02745751_01997</name>
</gene>
<dbReference type="PANTHER" id="PTHR32071">
    <property type="entry name" value="TRANSCRIPTIONAL REGULATORY PROTEIN"/>
    <property type="match status" value="1"/>
</dbReference>
<dbReference type="Pfam" id="PF00989">
    <property type="entry name" value="PAS"/>
    <property type="match status" value="1"/>
</dbReference>
<dbReference type="SUPFAM" id="SSF52540">
    <property type="entry name" value="P-loop containing nucleoside triphosphate hydrolases"/>
    <property type="match status" value="1"/>
</dbReference>
<feature type="domain" description="PAS" evidence="7">
    <location>
        <begin position="153"/>
        <end position="229"/>
    </location>
</feature>
<keyword evidence="4" id="KW-0238">DNA-binding</keyword>
<evidence type="ECO:0000256" key="3">
    <source>
        <dbReference type="ARBA" id="ARBA00023015"/>
    </source>
</evidence>
<evidence type="ECO:0000256" key="4">
    <source>
        <dbReference type="ARBA" id="ARBA00023125"/>
    </source>
</evidence>
<dbReference type="InterPro" id="IPR002197">
    <property type="entry name" value="HTH_Fis"/>
</dbReference>
<dbReference type="NCBIfam" id="TIGR00229">
    <property type="entry name" value="sensory_box"/>
    <property type="match status" value="1"/>
</dbReference>
<dbReference type="InterPro" id="IPR000014">
    <property type="entry name" value="PAS"/>
</dbReference>
<dbReference type="SUPFAM" id="SSF46689">
    <property type="entry name" value="Homeodomain-like"/>
    <property type="match status" value="1"/>
</dbReference>
<feature type="domain" description="Sigma-54 factor interaction" evidence="6">
    <location>
        <begin position="280"/>
        <end position="510"/>
    </location>
</feature>
<evidence type="ECO:0000313" key="9">
    <source>
        <dbReference type="Proteomes" id="UP000184052"/>
    </source>
</evidence>
<dbReference type="SUPFAM" id="SSF55785">
    <property type="entry name" value="PYP-like sensor domain (PAS domain)"/>
    <property type="match status" value="1"/>
</dbReference>
<dbReference type="GO" id="GO:0006355">
    <property type="term" value="P:regulation of DNA-templated transcription"/>
    <property type="evidence" value="ECO:0007669"/>
    <property type="project" value="InterPro"/>
</dbReference>
<dbReference type="InterPro" id="IPR027417">
    <property type="entry name" value="P-loop_NTPase"/>
</dbReference>
<keyword evidence="2" id="KW-0067">ATP-binding</keyword>
<dbReference type="PROSITE" id="PS50045">
    <property type="entry name" value="SIGMA54_INTERACT_4"/>
    <property type="match status" value="1"/>
</dbReference>
<evidence type="ECO:0000256" key="5">
    <source>
        <dbReference type="ARBA" id="ARBA00023163"/>
    </source>
</evidence>
<accession>A0A1M6HF76</accession>
<dbReference type="Proteomes" id="UP000184052">
    <property type="component" value="Unassembled WGS sequence"/>
</dbReference>
<dbReference type="Pfam" id="PF02954">
    <property type="entry name" value="HTH_8"/>
    <property type="match status" value="1"/>
</dbReference>
<dbReference type="InterPro" id="IPR035965">
    <property type="entry name" value="PAS-like_dom_sf"/>
</dbReference>
<evidence type="ECO:0000259" key="6">
    <source>
        <dbReference type="PROSITE" id="PS50045"/>
    </source>
</evidence>
<name>A0A1M6HF76_9FIRM</name>
<keyword evidence="9" id="KW-1185">Reference proteome</keyword>
<dbReference type="CDD" id="cd00130">
    <property type="entry name" value="PAS"/>
    <property type="match status" value="1"/>
</dbReference>
<dbReference type="InterPro" id="IPR025662">
    <property type="entry name" value="Sigma_54_int_dom_ATP-bd_1"/>
</dbReference>
<evidence type="ECO:0000259" key="7">
    <source>
        <dbReference type="PROSITE" id="PS50112"/>
    </source>
</evidence>
<keyword evidence="5" id="KW-0804">Transcription</keyword>
<dbReference type="InterPro" id="IPR029016">
    <property type="entry name" value="GAF-like_dom_sf"/>
</dbReference>
<dbReference type="Gene3D" id="3.30.450.20">
    <property type="entry name" value="PAS domain"/>
    <property type="match status" value="1"/>
</dbReference>
<dbReference type="CDD" id="cd00009">
    <property type="entry name" value="AAA"/>
    <property type="match status" value="1"/>
</dbReference>
<evidence type="ECO:0000256" key="2">
    <source>
        <dbReference type="ARBA" id="ARBA00022840"/>
    </source>
</evidence>
<dbReference type="FunFam" id="3.40.50.300:FF:000006">
    <property type="entry name" value="DNA-binding transcriptional regulator NtrC"/>
    <property type="match status" value="1"/>
</dbReference>